<dbReference type="Proteomes" id="UP001056778">
    <property type="component" value="Chromosome 1"/>
</dbReference>
<name>A0ACB9TYD3_HOLOL</name>
<comment type="caution">
    <text evidence="1">The sequence shown here is derived from an EMBL/GenBank/DDBJ whole genome shotgun (WGS) entry which is preliminary data.</text>
</comment>
<evidence type="ECO:0000313" key="2">
    <source>
        <dbReference type="Proteomes" id="UP001056778"/>
    </source>
</evidence>
<sequence>MGSAISTNLFPYSIVTNVSDFVRGTKRKLSERDGQDDLEKVIEIAMHTPKRKKVESTAQYIYQALFKEGRNSDVTVEALGEEFLLHKIYLCQSPYFASMFGGGWLETEKNSIMIDIIDPLITVNSLKIVFGSLYCDEIILNPVEVIPILATATMFQLDGIIDKCREVMLETINPKTALDYYMAGCQYGDNKLKDSCIRWFLINLMGHYYNLNQLEQLRLIPTPLMIKLISHPDLCVMKTEITLYVLLTQWMYLQLHQDEAASATSLDISNFFTSRKGETPSC</sequence>
<dbReference type="EMBL" id="CM043015">
    <property type="protein sequence ID" value="KAI4471762.1"/>
    <property type="molecule type" value="Genomic_DNA"/>
</dbReference>
<keyword evidence="2" id="KW-1185">Reference proteome</keyword>
<evidence type="ECO:0000313" key="1">
    <source>
        <dbReference type="EMBL" id="KAI4471762.1"/>
    </source>
</evidence>
<organism evidence="1 2">
    <name type="scientific">Holotrichia oblita</name>
    <name type="common">Chafer beetle</name>
    <dbReference type="NCBI Taxonomy" id="644536"/>
    <lineage>
        <taxon>Eukaryota</taxon>
        <taxon>Metazoa</taxon>
        <taxon>Ecdysozoa</taxon>
        <taxon>Arthropoda</taxon>
        <taxon>Hexapoda</taxon>
        <taxon>Insecta</taxon>
        <taxon>Pterygota</taxon>
        <taxon>Neoptera</taxon>
        <taxon>Endopterygota</taxon>
        <taxon>Coleoptera</taxon>
        <taxon>Polyphaga</taxon>
        <taxon>Scarabaeiformia</taxon>
        <taxon>Scarabaeidae</taxon>
        <taxon>Melolonthinae</taxon>
        <taxon>Holotrichia</taxon>
    </lineage>
</organism>
<proteinExistence type="predicted"/>
<accession>A0ACB9TYD3</accession>
<reference evidence="1" key="1">
    <citation type="submission" date="2022-04" db="EMBL/GenBank/DDBJ databases">
        <title>Chromosome-scale genome assembly of Holotrichia oblita Faldermann.</title>
        <authorList>
            <person name="Rongchong L."/>
        </authorList>
    </citation>
    <scope>NUCLEOTIDE SEQUENCE</scope>
    <source>
        <strain evidence="1">81SQS9</strain>
    </source>
</reference>
<protein>
    <submittedName>
        <fullName evidence="1">Germ cell-less protein</fullName>
    </submittedName>
</protein>
<gene>
    <name evidence="1" type="ORF">MML48_1g15753</name>
</gene>